<dbReference type="AlphaFoldDB" id="A0A4Y6UU54"/>
<organism evidence="2 3">
    <name type="scientific">Saccharibacillus brassicae</name>
    <dbReference type="NCBI Taxonomy" id="2583377"/>
    <lineage>
        <taxon>Bacteria</taxon>
        <taxon>Bacillati</taxon>
        <taxon>Bacillota</taxon>
        <taxon>Bacilli</taxon>
        <taxon>Bacillales</taxon>
        <taxon>Paenibacillaceae</taxon>
        <taxon>Saccharibacillus</taxon>
    </lineage>
</organism>
<evidence type="ECO:0000256" key="1">
    <source>
        <dbReference type="SAM" id="MobiDB-lite"/>
    </source>
</evidence>
<name>A0A4Y6UU54_SACBS</name>
<feature type="region of interest" description="Disordered" evidence="1">
    <location>
        <begin position="1"/>
        <end position="20"/>
    </location>
</feature>
<dbReference type="Proteomes" id="UP000316968">
    <property type="component" value="Chromosome"/>
</dbReference>
<dbReference type="EMBL" id="CP041217">
    <property type="protein sequence ID" value="QDH19545.1"/>
    <property type="molecule type" value="Genomic_DNA"/>
</dbReference>
<reference evidence="2 3" key="1">
    <citation type="submission" date="2019-06" db="EMBL/GenBank/DDBJ databases">
        <title>Saccharibacillus brassicae sp. nov., an endophytic bacterium isolated from Chinese cabbage seeds (Brassica pekinensis).</title>
        <authorList>
            <person name="Jiang L."/>
            <person name="Lee J."/>
            <person name="Kim S.W."/>
        </authorList>
    </citation>
    <scope>NUCLEOTIDE SEQUENCE [LARGE SCALE GENOMIC DNA]</scope>
    <source>
        <strain evidence="3">KCTC 43072 / ATSA2</strain>
    </source>
</reference>
<proteinExistence type="predicted"/>
<evidence type="ECO:0000313" key="3">
    <source>
        <dbReference type="Proteomes" id="UP000316968"/>
    </source>
</evidence>
<accession>A0A4Y6UU54</accession>
<gene>
    <name evidence="2" type="ORF">FFV09_00945</name>
</gene>
<sequence>MSSNDSTRKAEAAKRKLEAQRRDAKHGEFFFAKYAAIGQPERQAPVFVVVDSDRLDVVVCSCTTSPGRGGFDITVTLKKPTTIRTNKLYTISRDQLLFKIPQTATPDEYAAIMSKLKEAIHVV</sequence>
<dbReference type="RefSeq" id="WP_141445934.1">
    <property type="nucleotide sequence ID" value="NZ_CP041217.1"/>
</dbReference>
<keyword evidence="3" id="KW-1185">Reference proteome</keyword>
<evidence type="ECO:0008006" key="4">
    <source>
        <dbReference type="Google" id="ProtNLM"/>
    </source>
</evidence>
<dbReference type="OrthoDB" id="2111582at2"/>
<dbReference type="KEGG" id="saca:FFV09_00945"/>
<protein>
    <recommendedName>
        <fullName evidence="4">Type II toxin-antitoxin system PemK/MazF family toxin</fullName>
    </recommendedName>
</protein>
<evidence type="ECO:0000313" key="2">
    <source>
        <dbReference type="EMBL" id="QDH19545.1"/>
    </source>
</evidence>